<dbReference type="GO" id="GO:0009234">
    <property type="term" value="P:menaquinone biosynthetic process"/>
    <property type="evidence" value="ECO:0007669"/>
    <property type="project" value="TreeGrafter"/>
</dbReference>
<keyword evidence="4" id="KW-1185">Reference proteome</keyword>
<feature type="transmembrane region" description="Helical" evidence="2">
    <location>
        <begin position="20"/>
        <end position="39"/>
    </location>
</feature>
<dbReference type="PROSITE" id="PS51257">
    <property type="entry name" value="PROKAR_LIPOPROTEIN"/>
    <property type="match status" value="1"/>
</dbReference>
<dbReference type="PANTHER" id="PTHR13929:SF0">
    <property type="entry name" value="UBIA PRENYLTRANSFERASE DOMAIN-CONTAINING PROTEIN 1"/>
    <property type="match status" value="1"/>
</dbReference>
<gene>
    <name evidence="3" type="ORF">AC812_04435</name>
</gene>
<dbReference type="GO" id="GO:0042371">
    <property type="term" value="P:vitamin K biosynthetic process"/>
    <property type="evidence" value="ECO:0007669"/>
    <property type="project" value="TreeGrafter"/>
</dbReference>
<keyword evidence="2" id="KW-1133">Transmembrane helix</keyword>
<comment type="caution">
    <text evidence="3">The sequence shown here is derived from an EMBL/GenBank/DDBJ whole genome shotgun (WGS) entry which is preliminary data.</text>
</comment>
<dbReference type="CDD" id="cd13962">
    <property type="entry name" value="PT_UbiA_UBIAD1"/>
    <property type="match status" value="1"/>
</dbReference>
<protein>
    <recommendedName>
        <fullName evidence="5">Prenyltransferase</fullName>
    </recommendedName>
</protein>
<evidence type="ECO:0000256" key="1">
    <source>
        <dbReference type="ARBA" id="ARBA00022679"/>
    </source>
</evidence>
<sequence length="303" mass="33553">MQKNFGKVLGEFIRTSQPLALLAGALLYACGVGVLVYLGEAVDWSVYWLGQAVVTLLQLSSVYLKSYYDLVPEIPRSSSSNNGRLDDWKPVSRNLYLLAAATTLTVGAMTTFVLYSRGALQPASLIFLGIAWLFAFFYGVPPLRLVYSGYGELISAIFLTTLVPGFAYLLQRGELIPVMGLFNFPLLALFLAFSLATSLETYFSEIKAGRQNMMIRLGWQRGMILHNFLIGLAFLLVGISPLTGLAWSLTWPRLLVLPVGIFQVWQMVQIANGAKPNWRLLRLTAAASFGLLLYLQVFSLWTG</sequence>
<feature type="transmembrane region" description="Helical" evidence="2">
    <location>
        <begin position="280"/>
        <end position="301"/>
    </location>
</feature>
<evidence type="ECO:0000313" key="3">
    <source>
        <dbReference type="EMBL" id="KPL77208.1"/>
    </source>
</evidence>
<keyword evidence="2" id="KW-0812">Transmembrane</keyword>
<evidence type="ECO:0000313" key="4">
    <source>
        <dbReference type="Proteomes" id="UP000050514"/>
    </source>
</evidence>
<feature type="transmembrane region" description="Helical" evidence="2">
    <location>
        <begin position="95"/>
        <end position="116"/>
    </location>
</feature>
<accession>A0A0P6XLP4</accession>
<dbReference type="OrthoDB" id="162102at2"/>
<evidence type="ECO:0008006" key="5">
    <source>
        <dbReference type="Google" id="ProtNLM"/>
    </source>
</evidence>
<reference evidence="3 4" key="1">
    <citation type="submission" date="2015-07" db="EMBL/GenBank/DDBJ databases">
        <title>Draft genome of Bellilinea caldifistulae DSM 17877.</title>
        <authorList>
            <person name="Hemp J."/>
            <person name="Ward L.M."/>
            <person name="Pace L.A."/>
            <person name="Fischer W.W."/>
        </authorList>
    </citation>
    <scope>NUCLEOTIDE SEQUENCE [LARGE SCALE GENOMIC DNA]</scope>
    <source>
        <strain evidence="3 4">GOMI-1</strain>
    </source>
</reference>
<dbReference type="InterPro" id="IPR026046">
    <property type="entry name" value="UBIAD1"/>
</dbReference>
<dbReference type="PANTHER" id="PTHR13929">
    <property type="entry name" value="1,4-DIHYDROXY-2-NAPHTHOATE OCTAPRENYLTRANSFERASE"/>
    <property type="match status" value="1"/>
</dbReference>
<dbReference type="GO" id="GO:0004659">
    <property type="term" value="F:prenyltransferase activity"/>
    <property type="evidence" value="ECO:0007669"/>
    <property type="project" value="InterPro"/>
</dbReference>
<dbReference type="Proteomes" id="UP000050514">
    <property type="component" value="Unassembled WGS sequence"/>
</dbReference>
<feature type="transmembrane region" description="Helical" evidence="2">
    <location>
        <begin position="122"/>
        <end position="141"/>
    </location>
</feature>
<keyword evidence="2" id="KW-0472">Membrane</keyword>
<keyword evidence="1" id="KW-0808">Transferase</keyword>
<feature type="transmembrane region" description="Helical" evidence="2">
    <location>
        <begin position="250"/>
        <end position="268"/>
    </location>
</feature>
<proteinExistence type="predicted"/>
<organism evidence="3 4">
    <name type="scientific">Bellilinea caldifistulae</name>
    <dbReference type="NCBI Taxonomy" id="360411"/>
    <lineage>
        <taxon>Bacteria</taxon>
        <taxon>Bacillati</taxon>
        <taxon>Chloroflexota</taxon>
        <taxon>Anaerolineae</taxon>
        <taxon>Anaerolineales</taxon>
        <taxon>Anaerolineaceae</taxon>
        <taxon>Bellilinea</taxon>
    </lineage>
</organism>
<feature type="transmembrane region" description="Helical" evidence="2">
    <location>
        <begin position="182"/>
        <end position="203"/>
    </location>
</feature>
<dbReference type="EMBL" id="LGHJ01000010">
    <property type="protein sequence ID" value="KPL77208.1"/>
    <property type="molecule type" value="Genomic_DNA"/>
</dbReference>
<dbReference type="STRING" id="360411.AC812_04435"/>
<feature type="transmembrane region" description="Helical" evidence="2">
    <location>
        <begin position="224"/>
        <end position="244"/>
    </location>
</feature>
<feature type="transmembrane region" description="Helical" evidence="2">
    <location>
        <begin position="45"/>
        <end position="64"/>
    </location>
</feature>
<feature type="transmembrane region" description="Helical" evidence="2">
    <location>
        <begin position="153"/>
        <end position="170"/>
    </location>
</feature>
<dbReference type="AlphaFoldDB" id="A0A0P6XLP4"/>
<name>A0A0P6XLP4_9CHLR</name>
<dbReference type="RefSeq" id="WP_061914822.1">
    <property type="nucleotide sequence ID" value="NZ_DF967971.1"/>
</dbReference>
<evidence type="ECO:0000256" key="2">
    <source>
        <dbReference type="SAM" id="Phobius"/>
    </source>
</evidence>